<dbReference type="InterPro" id="IPR015943">
    <property type="entry name" value="WD40/YVTN_repeat-like_dom_sf"/>
</dbReference>
<evidence type="ECO:0000256" key="1">
    <source>
        <dbReference type="ARBA" id="ARBA00022574"/>
    </source>
</evidence>
<reference evidence="4 5" key="1">
    <citation type="journal article" date="2012" name="Genome Biol.">
        <title>Genome and low-iron response of an oceanic diatom adapted to chronic iron limitation.</title>
        <authorList>
            <person name="Lommer M."/>
            <person name="Specht M."/>
            <person name="Roy A.S."/>
            <person name="Kraemer L."/>
            <person name="Andreson R."/>
            <person name="Gutowska M.A."/>
            <person name="Wolf J."/>
            <person name="Bergner S.V."/>
            <person name="Schilhabel M.B."/>
            <person name="Klostermeier U.C."/>
            <person name="Beiko R.G."/>
            <person name="Rosenstiel P."/>
            <person name="Hippler M."/>
            <person name="Laroche J."/>
        </authorList>
    </citation>
    <scope>NUCLEOTIDE SEQUENCE [LARGE SCALE GENOMIC DNA]</scope>
    <source>
        <strain evidence="4 5">CCMP1005</strain>
    </source>
</reference>
<evidence type="ECO:0000313" key="5">
    <source>
        <dbReference type="Proteomes" id="UP000266841"/>
    </source>
</evidence>
<proteinExistence type="predicted"/>
<dbReference type="AlphaFoldDB" id="K0T6S0"/>
<dbReference type="PANTHER" id="PTHR19854:SF1">
    <property type="entry name" value="GUANINE NUCLEOTIDE-BINDING PROTEIN SUBUNIT BETA-LIKE PROTEIN 1"/>
    <property type="match status" value="1"/>
</dbReference>
<dbReference type="OMA" id="CQTECAG"/>
<dbReference type="PROSITE" id="PS50082">
    <property type="entry name" value="WD_REPEATS_2"/>
    <property type="match status" value="1"/>
</dbReference>
<keyword evidence="2" id="KW-0677">Repeat</keyword>
<keyword evidence="5" id="KW-1185">Reference proteome</keyword>
<dbReference type="SUPFAM" id="SSF50978">
    <property type="entry name" value="WD40 repeat-like"/>
    <property type="match status" value="1"/>
</dbReference>
<dbReference type="Proteomes" id="UP000266841">
    <property type="component" value="Unassembled WGS sequence"/>
</dbReference>
<feature type="repeat" description="WD" evidence="3">
    <location>
        <begin position="432"/>
        <end position="469"/>
    </location>
</feature>
<dbReference type="InterPro" id="IPR001680">
    <property type="entry name" value="WD40_rpt"/>
</dbReference>
<dbReference type="Pfam" id="PF00400">
    <property type="entry name" value="WD40"/>
    <property type="match status" value="2"/>
</dbReference>
<accession>K0T6S0</accession>
<dbReference type="PANTHER" id="PTHR19854">
    <property type="entry name" value="TRANSDUCIN BETA-LIKE 3"/>
    <property type="match status" value="1"/>
</dbReference>
<dbReference type="PROSITE" id="PS50294">
    <property type="entry name" value="WD_REPEATS_REGION"/>
    <property type="match status" value="1"/>
</dbReference>
<sequence length="469" mass="49630">MSSGALFTLQCGKTSVATGVCFVRDSAPPPTETDSDNDTDSGESVSAGSFRCSNLLPRQCGHSCADVVQTSSDGEKLSQFYQQASQLSASSHEALKGYTLASCHGDGSCKLWDLATRRCIEEDICKENRKSGLAVRRLGSGNNNSFLYQSRDRLGTVSLHHSQHPSTPVVTMPTYSTSFCTMSPCQTECAGSSASNLVALPTADHSVAIVRDIRCNPEGNPAWRVDLTVGRKGAAAPYGKFGMATSLALCEYASTIVLGAGMEDGSALFHDLGAVGNGRRPWYVGEEALKDYGMEATRVGEEDLCSCAVSLGKDPVLSIDLVPPPRAADDPKQVLSAGSLVAVGGCAGDELSRQDDALGTVSTVTVNLADDATRPMEASIRVRSRTCSINSGGKSGVSVCRFRPDSKMFAVGGWDYRLRLFSRSKSKALAILRGHEKSVTSCDWADDASVSGLLATCADDGRICVWRVV</sequence>
<evidence type="ECO:0000256" key="2">
    <source>
        <dbReference type="ARBA" id="ARBA00022737"/>
    </source>
</evidence>
<dbReference type="EMBL" id="AGNL01004560">
    <property type="protein sequence ID" value="EJK73365.1"/>
    <property type="molecule type" value="Genomic_DNA"/>
</dbReference>
<dbReference type="eggNOG" id="ENOG502SPJQ">
    <property type="taxonomic scope" value="Eukaryota"/>
</dbReference>
<dbReference type="Gene3D" id="2.130.10.10">
    <property type="entry name" value="YVTN repeat-like/Quinoprotein amine dehydrogenase"/>
    <property type="match status" value="2"/>
</dbReference>
<name>K0T6S0_THAOC</name>
<protein>
    <submittedName>
        <fullName evidence="4">Uncharacterized protein</fullName>
    </submittedName>
</protein>
<evidence type="ECO:0000256" key="3">
    <source>
        <dbReference type="PROSITE-ProRule" id="PRU00221"/>
    </source>
</evidence>
<organism evidence="4 5">
    <name type="scientific">Thalassiosira oceanica</name>
    <name type="common">Marine diatom</name>
    <dbReference type="NCBI Taxonomy" id="159749"/>
    <lineage>
        <taxon>Eukaryota</taxon>
        <taxon>Sar</taxon>
        <taxon>Stramenopiles</taxon>
        <taxon>Ochrophyta</taxon>
        <taxon>Bacillariophyta</taxon>
        <taxon>Coscinodiscophyceae</taxon>
        <taxon>Thalassiosirophycidae</taxon>
        <taxon>Thalassiosirales</taxon>
        <taxon>Thalassiosiraceae</taxon>
        <taxon>Thalassiosira</taxon>
    </lineage>
</organism>
<dbReference type="OrthoDB" id="7668193at2759"/>
<gene>
    <name evidence="4" type="ORF">THAOC_05014</name>
</gene>
<dbReference type="InterPro" id="IPR036322">
    <property type="entry name" value="WD40_repeat_dom_sf"/>
</dbReference>
<comment type="caution">
    <text evidence="4">The sequence shown here is derived from an EMBL/GenBank/DDBJ whole genome shotgun (WGS) entry which is preliminary data.</text>
</comment>
<dbReference type="SMART" id="SM00320">
    <property type="entry name" value="WD40"/>
    <property type="match status" value="3"/>
</dbReference>
<keyword evidence="1 3" id="KW-0853">WD repeat</keyword>
<evidence type="ECO:0000313" key="4">
    <source>
        <dbReference type="EMBL" id="EJK73365.1"/>
    </source>
</evidence>